<evidence type="ECO:0000313" key="2">
    <source>
        <dbReference type="EMBL" id="GMM51759.1"/>
    </source>
</evidence>
<dbReference type="EMBL" id="BTGC01000008">
    <property type="protein sequence ID" value="GMM51759.1"/>
    <property type="molecule type" value="Genomic_DNA"/>
</dbReference>
<protein>
    <submittedName>
        <fullName evidence="2">Amidotransferase</fullName>
    </submittedName>
</protein>
<name>A0AAV5RJL7_STABA</name>
<evidence type="ECO:0000313" key="3">
    <source>
        <dbReference type="Proteomes" id="UP001362899"/>
    </source>
</evidence>
<organism evidence="2 3">
    <name type="scientific">Starmerella bacillaris</name>
    <name type="common">Yeast</name>
    <name type="synonym">Candida zemplinina</name>
    <dbReference type="NCBI Taxonomy" id="1247836"/>
    <lineage>
        <taxon>Eukaryota</taxon>
        <taxon>Fungi</taxon>
        <taxon>Dikarya</taxon>
        <taxon>Ascomycota</taxon>
        <taxon>Saccharomycotina</taxon>
        <taxon>Dipodascomycetes</taxon>
        <taxon>Dipodascales</taxon>
        <taxon>Trichomonascaceae</taxon>
        <taxon>Starmerella</taxon>
    </lineage>
</organism>
<dbReference type="InterPro" id="IPR017926">
    <property type="entry name" value="GATASE"/>
</dbReference>
<proteinExistence type="predicted"/>
<dbReference type="PROSITE" id="PS51273">
    <property type="entry name" value="GATASE_TYPE_1"/>
    <property type="match status" value="1"/>
</dbReference>
<gene>
    <name evidence="2" type="ORF">DASB73_027220</name>
</gene>
<keyword evidence="3" id="KW-1185">Reference proteome</keyword>
<dbReference type="InterPro" id="IPR029062">
    <property type="entry name" value="Class_I_gatase-like"/>
</dbReference>
<dbReference type="AlphaFoldDB" id="A0AAV5RJL7"/>
<dbReference type="Gene3D" id="3.40.50.880">
    <property type="match status" value="1"/>
</dbReference>
<feature type="domain" description="Glutamine amidotransferase" evidence="1">
    <location>
        <begin position="26"/>
        <end position="190"/>
    </location>
</feature>
<comment type="caution">
    <text evidence="2">The sequence shown here is derived from an EMBL/GenBank/DDBJ whole genome shotgun (WGS) entry which is preliminary data.</text>
</comment>
<reference evidence="2 3" key="1">
    <citation type="journal article" date="2023" name="Elife">
        <title>Identification of key yeast species and microbe-microbe interactions impacting larval growth of Drosophila in the wild.</title>
        <authorList>
            <person name="Mure A."/>
            <person name="Sugiura Y."/>
            <person name="Maeda R."/>
            <person name="Honda K."/>
            <person name="Sakurai N."/>
            <person name="Takahashi Y."/>
            <person name="Watada M."/>
            <person name="Katoh T."/>
            <person name="Gotoh A."/>
            <person name="Gotoh Y."/>
            <person name="Taniguchi I."/>
            <person name="Nakamura K."/>
            <person name="Hayashi T."/>
            <person name="Katayama T."/>
            <person name="Uemura T."/>
            <person name="Hattori Y."/>
        </authorList>
    </citation>
    <scope>NUCLEOTIDE SEQUENCE [LARGE SCALE GENOMIC DNA]</scope>
    <source>
        <strain evidence="2 3">SB-73</strain>
    </source>
</reference>
<dbReference type="GO" id="GO:0005634">
    <property type="term" value="C:nucleus"/>
    <property type="evidence" value="ECO:0007669"/>
    <property type="project" value="TreeGrafter"/>
</dbReference>
<dbReference type="Pfam" id="PF00117">
    <property type="entry name" value="GATase"/>
    <property type="match status" value="1"/>
</dbReference>
<dbReference type="CDD" id="cd01741">
    <property type="entry name" value="GATase1_1"/>
    <property type="match status" value="1"/>
</dbReference>
<accession>A0AAV5RJL7</accession>
<dbReference type="GO" id="GO:0005829">
    <property type="term" value="C:cytosol"/>
    <property type="evidence" value="ECO:0007669"/>
    <property type="project" value="TreeGrafter"/>
</dbReference>
<dbReference type="PANTHER" id="PTHR42695:SF5">
    <property type="entry name" value="GLUTAMINE AMIDOTRANSFERASE YLR126C-RELATED"/>
    <property type="match status" value="1"/>
</dbReference>
<evidence type="ECO:0000259" key="1">
    <source>
        <dbReference type="Pfam" id="PF00117"/>
    </source>
</evidence>
<dbReference type="SUPFAM" id="SSF52317">
    <property type="entry name" value="Class I glutamine amidotransferase-like"/>
    <property type="match status" value="1"/>
</dbReference>
<sequence length="233" mass="26343">MIHILKPGSLISEDDPSIEDYEVQFTRVLRHGGYKGEIRHYETEAKNELPSDVKPGDTILISGSKLNAWEDDEFTNGLVQFVQNMLKVDGVKLIGVCYGHQLIARALGANTGRAGFWELCSKKIKFTEEGREFFSEVDETHGLMQVHRDQVFEVPEGATLLMSSDVCPVQAYYRKGKYLCMQGHPEFTAEIVHSILLKLKTNDEELYASAVKDLEIPHNGLEYSFALARFINE</sequence>
<dbReference type="PANTHER" id="PTHR42695">
    <property type="entry name" value="GLUTAMINE AMIDOTRANSFERASE YLR126C-RELATED"/>
    <property type="match status" value="1"/>
</dbReference>
<dbReference type="InterPro" id="IPR044992">
    <property type="entry name" value="ChyE-like"/>
</dbReference>
<dbReference type="Proteomes" id="UP001362899">
    <property type="component" value="Unassembled WGS sequence"/>
</dbReference>